<dbReference type="Gene3D" id="1.20.1250.20">
    <property type="entry name" value="MFS general substrate transporter like domains"/>
    <property type="match status" value="1"/>
</dbReference>
<feature type="transmembrane region" description="Helical" evidence="5">
    <location>
        <begin position="434"/>
        <end position="454"/>
    </location>
</feature>
<comment type="subcellular location">
    <subcellularLocation>
        <location evidence="1">Membrane</location>
        <topology evidence="1">Multi-pass membrane protein</topology>
    </subcellularLocation>
</comment>
<keyword evidence="7" id="KW-1185">Reference proteome</keyword>
<feature type="transmembrane region" description="Helical" evidence="5">
    <location>
        <begin position="267"/>
        <end position="288"/>
    </location>
</feature>
<evidence type="ECO:0000313" key="7">
    <source>
        <dbReference type="Proteomes" id="UP000694850"/>
    </source>
</evidence>
<evidence type="ECO:0000313" key="8">
    <source>
        <dbReference type="RefSeq" id="XP_007943945.1"/>
    </source>
</evidence>
<dbReference type="Proteomes" id="UP000694850">
    <property type="component" value="Unplaced"/>
</dbReference>
<feature type="transmembrane region" description="Helical" evidence="5">
    <location>
        <begin position="65"/>
        <end position="82"/>
    </location>
</feature>
<dbReference type="Pfam" id="PF00083">
    <property type="entry name" value="Sugar_tr"/>
    <property type="match status" value="1"/>
</dbReference>
<evidence type="ECO:0000256" key="5">
    <source>
        <dbReference type="SAM" id="Phobius"/>
    </source>
</evidence>
<dbReference type="PROSITE" id="PS50850">
    <property type="entry name" value="MFS"/>
    <property type="match status" value="1"/>
</dbReference>
<proteinExistence type="predicted"/>
<dbReference type="AlphaFoldDB" id="A0A8B7A7K6"/>
<feature type="transmembrane region" description="Helical" evidence="5">
    <location>
        <begin position="233"/>
        <end position="255"/>
    </location>
</feature>
<keyword evidence="2 5" id="KW-0812">Transmembrane</keyword>
<dbReference type="InterPro" id="IPR036259">
    <property type="entry name" value="MFS_trans_sf"/>
</dbReference>
<reference evidence="8" key="1">
    <citation type="submission" date="2025-08" db="UniProtKB">
        <authorList>
            <consortium name="RefSeq"/>
        </authorList>
    </citation>
    <scope>IDENTIFICATION</scope>
</reference>
<feature type="transmembrane region" description="Helical" evidence="5">
    <location>
        <begin position="406"/>
        <end position="427"/>
    </location>
</feature>
<feature type="domain" description="Major facilitator superfamily (MFS) profile" evidence="6">
    <location>
        <begin position="139"/>
        <end position="561"/>
    </location>
</feature>
<feature type="transmembrane region" description="Helical" evidence="5">
    <location>
        <begin position="207"/>
        <end position="227"/>
    </location>
</feature>
<dbReference type="GeneID" id="103201127"/>
<feature type="transmembrane region" description="Helical" evidence="5">
    <location>
        <begin position="181"/>
        <end position="200"/>
    </location>
</feature>
<keyword evidence="3 5" id="KW-1133">Transmembrane helix</keyword>
<accession>A0A8B7A7K6</accession>
<feature type="transmembrane region" description="Helical" evidence="5">
    <location>
        <begin position="537"/>
        <end position="555"/>
    </location>
</feature>
<dbReference type="GO" id="GO:0016020">
    <property type="term" value="C:membrane"/>
    <property type="evidence" value="ECO:0007669"/>
    <property type="project" value="UniProtKB-SubCell"/>
</dbReference>
<evidence type="ECO:0000256" key="4">
    <source>
        <dbReference type="ARBA" id="ARBA00023136"/>
    </source>
</evidence>
<evidence type="ECO:0000256" key="3">
    <source>
        <dbReference type="ARBA" id="ARBA00022989"/>
    </source>
</evidence>
<evidence type="ECO:0000256" key="2">
    <source>
        <dbReference type="ARBA" id="ARBA00022692"/>
    </source>
</evidence>
<evidence type="ECO:0000259" key="6">
    <source>
        <dbReference type="PROSITE" id="PS50850"/>
    </source>
</evidence>
<dbReference type="InterPro" id="IPR020846">
    <property type="entry name" value="MFS_dom"/>
</dbReference>
<keyword evidence="4 5" id="KW-0472">Membrane</keyword>
<dbReference type="InterPro" id="IPR005828">
    <property type="entry name" value="MFS_sugar_transport-like"/>
</dbReference>
<dbReference type="GO" id="GO:0022857">
    <property type="term" value="F:transmembrane transporter activity"/>
    <property type="evidence" value="ECO:0007669"/>
    <property type="project" value="InterPro"/>
</dbReference>
<gene>
    <name evidence="8" type="primary">SLC22A14</name>
</gene>
<feature type="transmembrane region" description="Helical" evidence="5">
    <location>
        <begin position="509"/>
        <end position="531"/>
    </location>
</feature>
<dbReference type="CTD" id="9389"/>
<feature type="transmembrane region" description="Helical" evidence="5">
    <location>
        <begin position="294"/>
        <end position="313"/>
    </location>
</feature>
<dbReference type="RefSeq" id="XP_007943945.1">
    <property type="nucleotide sequence ID" value="XM_007945754.1"/>
</dbReference>
<dbReference type="PANTHER" id="PTHR24064">
    <property type="entry name" value="SOLUTE CARRIER FAMILY 22 MEMBER"/>
    <property type="match status" value="1"/>
</dbReference>
<name>A0A8B7A7K6_ORYAF</name>
<dbReference type="OrthoDB" id="5296287at2759"/>
<protein>
    <submittedName>
        <fullName evidence="8">LOW QUALITY PROTEIN: solute carrier family 22 member 14</fullName>
    </submittedName>
</protein>
<feature type="transmembrane region" description="Helical" evidence="5">
    <location>
        <begin position="474"/>
        <end position="497"/>
    </location>
</feature>
<dbReference type="SUPFAM" id="SSF103473">
    <property type="entry name" value="MFS general substrate transporter"/>
    <property type="match status" value="1"/>
</dbReference>
<organism evidence="7 8">
    <name type="scientific">Orycteropus afer afer</name>
    <dbReference type="NCBI Taxonomy" id="1230840"/>
    <lineage>
        <taxon>Eukaryota</taxon>
        <taxon>Metazoa</taxon>
        <taxon>Chordata</taxon>
        <taxon>Craniata</taxon>
        <taxon>Vertebrata</taxon>
        <taxon>Euteleostomi</taxon>
        <taxon>Mammalia</taxon>
        <taxon>Eutheria</taxon>
        <taxon>Afrotheria</taxon>
        <taxon>Tubulidentata</taxon>
        <taxon>Orycteropodidae</taxon>
        <taxon>Orycteropus</taxon>
    </lineage>
</organism>
<evidence type="ECO:0000256" key="1">
    <source>
        <dbReference type="ARBA" id="ARBA00004141"/>
    </source>
</evidence>
<feature type="transmembrane region" description="Helical" evidence="5">
    <location>
        <begin position="376"/>
        <end position="394"/>
    </location>
</feature>
<sequence length="579" mass="64927">MAREDNSKVEQLKSHYSSRILNPHSFCLEMLLQRPKGIRSDEDEDDTFASILNAVGEFGTFQRRLVALTFIPNILLSFFMFADSFVFTAQKAYCNTSWILAMDSNLSEAEQLNLTIPQDSNGSFLTCLMYSPVDWDLESIIKLGLNHTEMCQNEWLYPESERRSLTDEFDLVCGKELNWELIVAVYMAGLLIGSIIFGFIGDKLGRYPAILLSLLGLFIFGFGTAFVNSLQVYLLFRFVVSQAVAGYIISSMSLVTEWLVGEHRARAVILSHCYFSIGILFLLGLAYILPHWRLLFLLGGAPVLSVIPYIWILPESPRWLMVRGKVEEAKQVLRYAASVNKKVIPLDLLNKLELSGKKESKTCVLDSYSNMYLCKVTLIIGCMWFTVTYSYLTLSIKVKDFGMSHYARQMIPSLLEMPVRLFCILLVEHIGRKWTLALTLFQASLVCLCILLLPEGGNGPRLKWPVLAVTELKLTVTLVTLTGEFSLASSITLLLIYTAELLPTVLRSTGLGLVSLALVTGAILSLMTLLIKQNYSILSVCLSFCSAALALYLCCQLPEMQDQSLVDTIEHLSSQLRSS</sequence>